<dbReference type="Pfam" id="PF07332">
    <property type="entry name" value="Phage_holin_3_6"/>
    <property type="match status" value="1"/>
</dbReference>
<proteinExistence type="predicted"/>
<keyword evidence="3" id="KW-1185">Reference proteome</keyword>
<evidence type="ECO:0000256" key="1">
    <source>
        <dbReference type="SAM" id="Phobius"/>
    </source>
</evidence>
<comment type="caution">
    <text evidence="2">The sequence shown here is derived from an EMBL/GenBank/DDBJ whole genome shotgun (WGS) entry which is preliminary data.</text>
</comment>
<keyword evidence="1" id="KW-0812">Transmembrane</keyword>
<dbReference type="InterPro" id="IPR009937">
    <property type="entry name" value="Phage_holin_3_6"/>
</dbReference>
<keyword evidence="1" id="KW-1133">Transmembrane helix</keyword>
<sequence length="140" mass="14716">MTQVGPGERIEDKSIGELVALASGNVAKLVKTEIDLARAEITADAKKAALGSAMFSLAGLLGALVVIMLSISLAFGLVELGMWPWAAFLTIGVGYTALAGGLVFFGQRKMRKISGAPRTRKTVRGDLAAFRRSPKPAITE</sequence>
<protein>
    <submittedName>
        <fullName evidence="2">Phage holin family protein</fullName>
    </submittedName>
</protein>
<reference evidence="2 3" key="1">
    <citation type="submission" date="2018-06" db="EMBL/GenBank/DDBJ databases">
        <title>Actinomadura craniellae sp. nov. isolated from marine sponge Craniella sp.</title>
        <authorList>
            <person name="Li L."/>
            <person name="Xu Q.H."/>
            <person name="Lin H.W."/>
            <person name="Lu Y.H."/>
        </authorList>
    </citation>
    <scope>NUCLEOTIDE SEQUENCE [LARGE SCALE GENOMIC DNA]</scope>
    <source>
        <strain evidence="2 3">LHW63021</strain>
    </source>
</reference>
<dbReference type="RefSeq" id="WP_111867239.1">
    <property type="nucleotide sequence ID" value="NZ_QLYX01000005.1"/>
</dbReference>
<dbReference type="EMBL" id="QLYX01000005">
    <property type="protein sequence ID" value="RAY14839.1"/>
    <property type="molecule type" value="Genomic_DNA"/>
</dbReference>
<dbReference type="AlphaFoldDB" id="A0A365H718"/>
<feature type="transmembrane region" description="Helical" evidence="1">
    <location>
        <begin position="55"/>
        <end position="77"/>
    </location>
</feature>
<evidence type="ECO:0000313" key="2">
    <source>
        <dbReference type="EMBL" id="RAY14839.1"/>
    </source>
</evidence>
<dbReference type="Proteomes" id="UP000251891">
    <property type="component" value="Unassembled WGS sequence"/>
</dbReference>
<feature type="transmembrane region" description="Helical" evidence="1">
    <location>
        <begin position="83"/>
        <end position="105"/>
    </location>
</feature>
<keyword evidence="1" id="KW-0472">Membrane</keyword>
<dbReference type="OrthoDB" id="3828498at2"/>
<accession>A0A365H718</accession>
<name>A0A365H718_9ACTN</name>
<gene>
    <name evidence="2" type="ORF">DPM19_14050</name>
</gene>
<evidence type="ECO:0000313" key="3">
    <source>
        <dbReference type="Proteomes" id="UP000251891"/>
    </source>
</evidence>
<organism evidence="2 3">
    <name type="scientific">Actinomadura craniellae</name>
    <dbReference type="NCBI Taxonomy" id="2231787"/>
    <lineage>
        <taxon>Bacteria</taxon>
        <taxon>Bacillati</taxon>
        <taxon>Actinomycetota</taxon>
        <taxon>Actinomycetes</taxon>
        <taxon>Streptosporangiales</taxon>
        <taxon>Thermomonosporaceae</taxon>
        <taxon>Actinomadura</taxon>
    </lineage>
</organism>